<accession>A0A5D2SUT4</accession>
<protein>
    <submittedName>
        <fullName evidence="1">Uncharacterized protein</fullName>
    </submittedName>
</protein>
<reference evidence="1 2" key="1">
    <citation type="submission" date="2019-07" db="EMBL/GenBank/DDBJ databases">
        <title>WGS assembly of Gossypium mustelinum.</title>
        <authorList>
            <person name="Chen Z.J."/>
            <person name="Sreedasyam A."/>
            <person name="Ando A."/>
            <person name="Song Q."/>
            <person name="De L."/>
            <person name="Hulse-Kemp A."/>
            <person name="Ding M."/>
            <person name="Ye W."/>
            <person name="Kirkbride R."/>
            <person name="Jenkins J."/>
            <person name="Plott C."/>
            <person name="Lovell J."/>
            <person name="Lin Y.-M."/>
            <person name="Vaughn R."/>
            <person name="Liu B."/>
            <person name="Li W."/>
            <person name="Simpson S."/>
            <person name="Scheffler B."/>
            <person name="Saski C."/>
            <person name="Grover C."/>
            <person name="Hu G."/>
            <person name="Conover J."/>
            <person name="Carlson J."/>
            <person name="Shu S."/>
            <person name="Boston L."/>
            <person name="Williams M."/>
            <person name="Peterson D."/>
            <person name="Mcgee K."/>
            <person name="Jones D."/>
            <person name="Wendel J."/>
            <person name="Stelly D."/>
            <person name="Grimwood J."/>
            <person name="Schmutz J."/>
        </authorList>
    </citation>
    <scope>NUCLEOTIDE SEQUENCE [LARGE SCALE GENOMIC DNA]</scope>
    <source>
        <strain evidence="1">1408120.09</strain>
    </source>
</reference>
<organism evidence="1 2">
    <name type="scientific">Gossypium mustelinum</name>
    <name type="common">Cotton</name>
    <name type="synonym">Gossypium caicoense</name>
    <dbReference type="NCBI Taxonomy" id="34275"/>
    <lineage>
        <taxon>Eukaryota</taxon>
        <taxon>Viridiplantae</taxon>
        <taxon>Streptophyta</taxon>
        <taxon>Embryophyta</taxon>
        <taxon>Tracheophyta</taxon>
        <taxon>Spermatophyta</taxon>
        <taxon>Magnoliopsida</taxon>
        <taxon>eudicotyledons</taxon>
        <taxon>Gunneridae</taxon>
        <taxon>Pentapetalae</taxon>
        <taxon>rosids</taxon>
        <taxon>malvids</taxon>
        <taxon>Malvales</taxon>
        <taxon>Malvaceae</taxon>
        <taxon>Malvoideae</taxon>
        <taxon>Gossypium</taxon>
    </lineage>
</organism>
<dbReference type="EMBL" id="CM017659">
    <property type="protein sequence ID" value="TYI56686.1"/>
    <property type="molecule type" value="Genomic_DNA"/>
</dbReference>
<keyword evidence="2" id="KW-1185">Reference proteome</keyword>
<evidence type="ECO:0000313" key="2">
    <source>
        <dbReference type="Proteomes" id="UP000323597"/>
    </source>
</evidence>
<gene>
    <name evidence="1" type="ORF">E1A91_D11G228700v1</name>
</gene>
<sequence length="119" mass="13976">MDLNYSYTMFASMELLCNYVQILRWPPFNCLVQIIPQITQSSFPLHSLKTLNGYCPCNGYSANTRNNLKFFSFPMYPSKNHKFTSLYLVKTWDVILSLFSSKLHFSSFYQIEGKENSER</sequence>
<dbReference type="Proteomes" id="UP000323597">
    <property type="component" value="Chromosome D11"/>
</dbReference>
<dbReference type="EMBL" id="CM017659">
    <property type="protein sequence ID" value="TYI56688.1"/>
    <property type="molecule type" value="Genomic_DNA"/>
</dbReference>
<name>A0A5D2SUT4_GOSMU</name>
<dbReference type="AlphaFoldDB" id="A0A5D2SUT4"/>
<dbReference type="EMBL" id="CM017659">
    <property type="protein sequence ID" value="TYI56687.1"/>
    <property type="molecule type" value="Genomic_DNA"/>
</dbReference>
<proteinExistence type="predicted"/>
<evidence type="ECO:0000313" key="1">
    <source>
        <dbReference type="EMBL" id="TYI56687.1"/>
    </source>
</evidence>